<accession>A0AA37XEV1</accession>
<dbReference type="AlphaFoldDB" id="A0AA37XEV1"/>
<name>A0AA37XEV1_9MICO</name>
<comment type="caution">
    <text evidence="1">The sequence shown here is derived from an EMBL/GenBank/DDBJ whole genome shotgun (WGS) entry which is preliminary data.</text>
</comment>
<keyword evidence="2" id="KW-1185">Reference proteome</keyword>
<sequence>MRVGWGDILERWSTVMVDLHEVYGADWDDPGLVRAWPWWRARIWGLLGSERSRLRRELTPPPATARRG</sequence>
<proteinExistence type="predicted"/>
<dbReference type="EMBL" id="BSUM01000001">
    <property type="protein sequence ID" value="GMA31605.1"/>
    <property type="molecule type" value="Genomic_DNA"/>
</dbReference>
<evidence type="ECO:0000313" key="2">
    <source>
        <dbReference type="Proteomes" id="UP001157161"/>
    </source>
</evidence>
<reference evidence="1" key="2">
    <citation type="submission" date="2023-02" db="EMBL/GenBank/DDBJ databases">
        <authorList>
            <person name="Sun Q."/>
            <person name="Mori K."/>
        </authorList>
    </citation>
    <scope>NUCLEOTIDE SEQUENCE</scope>
    <source>
        <strain evidence="1">NBRC 112290</strain>
    </source>
</reference>
<gene>
    <name evidence="1" type="ORF">GCM10025875_15970</name>
</gene>
<reference evidence="1" key="1">
    <citation type="journal article" date="2014" name="Int. J. Syst. Evol. Microbiol.">
        <title>Complete genome sequence of Corynebacterium casei LMG S-19264T (=DSM 44701T), isolated from a smear-ripened cheese.</title>
        <authorList>
            <consortium name="US DOE Joint Genome Institute (JGI-PGF)"/>
            <person name="Walter F."/>
            <person name="Albersmeier A."/>
            <person name="Kalinowski J."/>
            <person name="Ruckert C."/>
        </authorList>
    </citation>
    <scope>NUCLEOTIDE SEQUENCE</scope>
    <source>
        <strain evidence="1">NBRC 112290</strain>
    </source>
</reference>
<dbReference type="RefSeq" id="WP_284250401.1">
    <property type="nucleotide sequence ID" value="NZ_BSUM01000001.1"/>
</dbReference>
<organism evidence="1 2">
    <name type="scientific">Litorihabitans aurantiacus</name>
    <dbReference type="NCBI Taxonomy" id="1930061"/>
    <lineage>
        <taxon>Bacteria</taxon>
        <taxon>Bacillati</taxon>
        <taxon>Actinomycetota</taxon>
        <taxon>Actinomycetes</taxon>
        <taxon>Micrococcales</taxon>
        <taxon>Beutenbergiaceae</taxon>
        <taxon>Litorihabitans</taxon>
    </lineage>
</organism>
<protein>
    <submittedName>
        <fullName evidence="1">Uncharacterized protein</fullName>
    </submittedName>
</protein>
<evidence type="ECO:0000313" key="1">
    <source>
        <dbReference type="EMBL" id="GMA31605.1"/>
    </source>
</evidence>
<dbReference type="Proteomes" id="UP001157161">
    <property type="component" value="Unassembled WGS sequence"/>
</dbReference>